<evidence type="ECO:0000256" key="1">
    <source>
        <dbReference type="ARBA" id="ARBA00001946"/>
    </source>
</evidence>
<dbReference type="PRINTS" id="PR00377">
    <property type="entry name" value="IMPHPHTASES"/>
</dbReference>
<dbReference type="Pfam" id="PF00459">
    <property type="entry name" value="Inositol_P"/>
    <property type="match status" value="1"/>
</dbReference>
<dbReference type="PANTHER" id="PTHR43200">
    <property type="entry name" value="PHOSPHATASE"/>
    <property type="match status" value="1"/>
</dbReference>
<keyword evidence="3 7" id="KW-0479">Metal-binding</keyword>
<evidence type="ECO:0000256" key="6">
    <source>
        <dbReference type="NCBIfam" id="TIGR02067"/>
    </source>
</evidence>
<keyword evidence="4" id="KW-0378">Hydrolase</keyword>
<dbReference type="GO" id="GO:0000105">
    <property type="term" value="P:L-histidine biosynthetic process"/>
    <property type="evidence" value="ECO:0007669"/>
    <property type="project" value="UniProtKB-UniRule"/>
</dbReference>
<keyword evidence="5 7" id="KW-0460">Magnesium</keyword>
<dbReference type="NCBIfam" id="TIGR02067">
    <property type="entry name" value="his_9_HisN"/>
    <property type="match status" value="1"/>
</dbReference>
<dbReference type="InterPro" id="IPR011809">
    <property type="entry name" value="His_9_proposed"/>
</dbReference>
<comment type="cofactor">
    <cofactor evidence="1 7">
        <name>Mg(2+)</name>
        <dbReference type="ChEBI" id="CHEBI:18420"/>
    </cofactor>
</comment>
<dbReference type="SUPFAM" id="SSF56655">
    <property type="entry name" value="Carbohydrate phosphatase"/>
    <property type="match status" value="1"/>
</dbReference>
<dbReference type="FunFam" id="3.30.540.10:FF:000030">
    <property type="entry name" value="Inositol monophosphatase"/>
    <property type="match status" value="1"/>
</dbReference>
<dbReference type="EC" id="3.1.3.15" evidence="6"/>
<proteinExistence type="inferred from homology"/>
<dbReference type="EMBL" id="FMJD01000013">
    <property type="protein sequence ID" value="SCM78894.1"/>
    <property type="molecule type" value="Genomic_DNA"/>
</dbReference>
<name>A0A212LMY3_9HYPH</name>
<feature type="binding site" evidence="7">
    <location>
        <position position="213"/>
    </location>
    <ligand>
        <name>Mg(2+)</name>
        <dbReference type="ChEBI" id="CHEBI:18420"/>
        <label>1</label>
        <note>catalytic</note>
    </ligand>
</feature>
<protein>
    <recommendedName>
        <fullName evidence="6">Histidinol-phosphatase</fullName>
        <ecNumber evidence="6">3.1.3.15</ecNumber>
    </recommendedName>
</protein>
<dbReference type="PANTHER" id="PTHR43200:SF6">
    <property type="entry name" value="3'(2'),5'-BISPHOSPHATE NUCLEOTIDASE"/>
    <property type="match status" value="1"/>
</dbReference>
<comment type="similarity">
    <text evidence="2">Belongs to the inositol monophosphatase superfamily.</text>
</comment>
<evidence type="ECO:0000256" key="4">
    <source>
        <dbReference type="ARBA" id="ARBA00022801"/>
    </source>
</evidence>
<evidence type="ECO:0000256" key="3">
    <source>
        <dbReference type="ARBA" id="ARBA00022723"/>
    </source>
</evidence>
<evidence type="ECO:0000256" key="2">
    <source>
        <dbReference type="ARBA" id="ARBA00009759"/>
    </source>
</evidence>
<dbReference type="InterPro" id="IPR051090">
    <property type="entry name" value="Inositol_monoP_superfamily"/>
</dbReference>
<feature type="binding site" evidence="7">
    <location>
        <position position="70"/>
    </location>
    <ligand>
        <name>Mg(2+)</name>
        <dbReference type="ChEBI" id="CHEBI:18420"/>
        <label>1</label>
        <note>catalytic</note>
    </ligand>
</feature>
<feature type="binding site" evidence="7">
    <location>
        <position position="86"/>
    </location>
    <ligand>
        <name>Mg(2+)</name>
        <dbReference type="ChEBI" id="CHEBI:18420"/>
        <label>1</label>
        <note>catalytic</note>
    </ligand>
</feature>
<gene>
    <name evidence="8" type="ORF">KL86PLE_90133</name>
</gene>
<dbReference type="InterPro" id="IPR000760">
    <property type="entry name" value="Inositol_monophosphatase-like"/>
</dbReference>
<accession>A0A212LMY3</accession>
<sequence>MQITPISKAFFDRLADAASAAIMPHFRTALAVENKLEGAFDPVTVADKAGEVAMRELIAATYPDHGILGEEFGNAGLDRAQVWVLDPVDGTRSFIAGIPLWGTLIGLRAGGRATQGMMAQPFTGERFYGDGATALYSGPGGERRLRTRPCGDISEATLFTTSLRPFGDADRAAYLSVERQAKLVRYSADCYAYCMVAAGQVDLVIEAGLQPYDITALIPVIEGAGGVVTSWTGGSAVDGGRVVASGDRRLHEQVLKLLALGASETSGFIPTSRG</sequence>
<dbReference type="Gene3D" id="3.30.540.10">
    <property type="entry name" value="Fructose-1,6-Bisphosphatase, subunit A, domain 1"/>
    <property type="match status" value="1"/>
</dbReference>
<feature type="binding site" evidence="7">
    <location>
        <position position="89"/>
    </location>
    <ligand>
        <name>Mg(2+)</name>
        <dbReference type="ChEBI" id="CHEBI:18420"/>
        <label>1</label>
        <note>catalytic</note>
    </ligand>
</feature>
<dbReference type="CDD" id="cd01641">
    <property type="entry name" value="Bacterial_IMPase_like_1"/>
    <property type="match status" value="1"/>
</dbReference>
<evidence type="ECO:0000256" key="5">
    <source>
        <dbReference type="ARBA" id="ARBA00022842"/>
    </source>
</evidence>
<dbReference type="GO" id="GO:0046872">
    <property type="term" value="F:metal ion binding"/>
    <property type="evidence" value="ECO:0007669"/>
    <property type="project" value="UniProtKB-KW"/>
</dbReference>
<evidence type="ECO:0000313" key="8">
    <source>
        <dbReference type="EMBL" id="SCM78894.1"/>
    </source>
</evidence>
<dbReference type="GO" id="GO:0004401">
    <property type="term" value="F:histidinol-phosphatase activity"/>
    <property type="evidence" value="ECO:0007669"/>
    <property type="project" value="UniProtKB-UniRule"/>
</dbReference>
<reference evidence="8" key="1">
    <citation type="submission" date="2016-08" db="EMBL/GenBank/DDBJ databases">
        <authorList>
            <person name="Seilhamer J.J."/>
        </authorList>
    </citation>
    <scope>NUCLEOTIDE SEQUENCE</scope>
    <source>
        <strain evidence="8">86</strain>
    </source>
</reference>
<organism evidence="8">
    <name type="scientific">uncultured Pleomorphomonas sp</name>
    <dbReference type="NCBI Taxonomy" id="442121"/>
    <lineage>
        <taxon>Bacteria</taxon>
        <taxon>Pseudomonadati</taxon>
        <taxon>Pseudomonadota</taxon>
        <taxon>Alphaproteobacteria</taxon>
        <taxon>Hyphomicrobiales</taxon>
        <taxon>Pleomorphomonadaceae</taxon>
        <taxon>Pleomorphomonas</taxon>
        <taxon>environmental samples</taxon>
    </lineage>
</organism>
<dbReference type="Gene3D" id="3.40.190.80">
    <property type="match status" value="1"/>
</dbReference>
<dbReference type="RefSeq" id="WP_288198295.1">
    <property type="nucleotide sequence ID" value="NZ_LT608334.1"/>
</dbReference>
<dbReference type="AlphaFoldDB" id="A0A212LMY3"/>
<evidence type="ECO:0000256" key="7">
    <source>
        <dbReference type="PIRSR" id="PIRSR600760-2"/>
    </source>
</evidence>